<protein>
    <submittedName>
        <fullName evidence="1">Uncharacterized protein</fullName>
    </submittedName>
</protein>
<dbReference type="EMBL" id="CP104558">
    <property type="protein sequence ID" value="UXH42454.1"/>
    <property type="molecule type" value="Genomic_DNA"/>
</dbReference>
<organism evidence="1 2">
    <name type="scientific">Rossellomorea vietnamensis</name>
    <dbReference type="NCBI Taxonomy" id="218284"/>
    <lineage>
        <taxon>Bacteria</taxon>
        <taxon>Bacillati</taxon>
        <taxon>Bacillota</taxon>
        <taxon>Bacilli</taxon>
        <taxon>Bacillales</taxon>
        <taxon>Bacillaceae</taxon>
        <taxon>Rossellomorea</taxon>
    </lineage>
</organism>
<proteinExistence type="predicted"/>
<evidence type="ECO:0000313" key="1">
    <source>
        <dbReference type="EMBL" id="UXH42454.1"/>
    </source>
</evidence>
<name>A0ACD4C2H8_9BACI</name>
<gene>
    <name evidence="1" type="ORF">N5C46_11890</name>
</gene>
<reference evidence="1" key="1">
    <citation type="submission" date="2022-09" db="EMBL/GenBank/DDBJ databases">
        <title>Complete genome sequence of Rossellomorea vietnamensis strain RL-WG62, a newly isolated PGPR with the potential for plant salinity stress alleviation.</title>
        <authorList>
            <person name="Ren L."/>
            <person name="Wang G."/>
            <person name="Hu H."/>
        </authorList>
    </citation>
    <scope>NUCLEOTIDE SEQUENCE</scope>
    <source>
        <strain evidence="1">RL-WG62</strain>
    </source>
</reference>
<keyword evidence="2" id="KW-1185">Reference proteome</keyword>
<dbReference type="Proteomes" id="UP001064027">
    <property type="component" value="Chromosome"/>
</dbReference>
<sequence length="165" mass="19441">MENLHLCPIPYLLLDRQFNLIDASNTGYDFLMPGENFMSIVEEESSPKFARIIHKHPKGEMELNVKKNETFELFDIFFQFSDVQQYYHVVLIAKDHQYKKVSEQMNGLFDLMGNPAYSRREPNLTEALAKISSLFLKLSNTSDWNRQEVMDKIKEIEHHIQQNVK</sequence>
<evidence type="ECO:0000313" key="2">
    <source>
        <dbReference type="Proteomes" id="UP001064027"/>
    </source>
</evidence>
<accession>A0ACD4C2H8</accession>